<organism evidence="1 2">
    <name type="scientific">Albula glossodonta</name>
    <name type="common">roundjaw bonefish</name>
    <dbReference type="NCBI Taxonomy" id="121402"/>
    <lineage>
        <taxon>Eukaryota</taxon>
        <taxon>Metazoa</taxon>
        <taxon>Chordata</taxon>
        <taxon>Craniata</taxon>
        <taxon>Vertebrata</taxon>
        <taxon>Euteleostomi</taxon>
        <taxon>Actinopterygii</taxon>
        <taxon>Neopterygii</taxon>
        <taxon>Teleostei</taxon>
        <taxon>Albuliformes</taxon>
        <taxon>Albulidae</taxon>
        <taxon>Albula</taxon>
    </lineage>
</organism>
<dbReference type="Proteomes" id="UP000824540">
    <property type="component" value="Unassembled WGS sequence"/>
</dbReference>
<dbReference type="EMBL" id="JAFBMS010000040">
    <property type="protein sequence ID" value="KAG9340765.1"/>
    <property type="molecule type" value="Genomic_DNA"/>
</dbReference>
<name>A0A8T2NK60_9TELE</name>
<evidence type="ECO:0000313" key="2">
    <source>
        <dbReference type="Proteomes" id="UP000824540"/>
    </source>
</evidence>
<evidence type="ECO:0000313" key="1">
    <source>
        <dbReference type="EMBL" id="KAG9340765.1"/>
    </source>
</evidence>
<accession>A0A8T2NK60</accession>
<keyword evidence="2" id="KW-1185">Reference proteome</keyword>
<gene>
    <name evidence="1" type="ORF">JZ751_020357</name>
</gene>
<proteinExistence type="predicted"/>
<feature type="non-terminal residue" evidence="1">
    <location>
        <position position="155"/>
    </location>
</feature>
<comment type="caution">
    <text evidence="1">The sequence shown here is derived from an EMBL/GenBank/DDBJ whole genome shotgun (WGS) entry which is preliminary data.</text>
</comment>
<sequence length="155" mass="17228">RSCASLSRSCSSRTSHSRSRRRRSSVWAACCRCRLAASCRCFSKLRCFSCSMSEEVRQEEEEEEGEEEEDLSLSACRCSSKTQQLMADQIYLAHFTTSHPPSFKASFMTASPLSVSWALARNDAADLSRLSSPNALNTFSFSSSRAAISWSFSCS</sequence>
<reference evidence="1" key="1">
    <citation type="thesis" date="2021" institute="BYU ScholarsArchive" country="Provo, UT, USA">
        <title>Applications of and Algorithms for Genome Assembly and Genomic Analyses with an Emphasis on Marine Teleosts.</title>
        <authorList>
            <person name="Pickett B.D."/>
        </authorList>
    </citation>
    <scope>NUCLEOTIDE SEQUENCE</scope>
    <source>
        <strain evidence="1">HI-2016</strain>
    </source>
</reference>
<dbReference type="AlphaFoldDB" id="A0A8T2NK60"/>
<protein>
    <submittedName>
        <fullName evidence="1">Uncharacterized protein</fullName>
    </submittedName>
</protein>